<evidence type="ECO:0000256" key="2">
    <source>
        <dbReference type="ARBA" id="ARBA00022801"/>
    </source>
</evidence>
<dbReference type="AlphaFoldDB" id="A0A8J2M4M7"/>
<comment type="similarity">
    <text evidence="1">Belongs to the 'GDXG' lipolytic enzyme family.</text>
</comment>
<organism evidence="6 7">
    <name type="scientific">Cercopithifilaria johnstoni</name>
    <dbReference type="NCBI Taxonomy" id="2874296"/>
    <lineage>
        <taxon>Eukaryota</taxon>
        <taxon>Metazoa</taxon>
        <taxon>Ecdysozoa</taxon>
        <taxon>Nematoda</taxon>
        <taxon>Chromadorea</taxon>
        <taxon>Rhabditida</taxon>
        <taxon>Spirurina</taxon>
        <taxon>Spiruromorpha</taxon>
        <taxon>Filarioidea</taxon>
        <taxon>Onchocercidae</taxon>
        <taxon>Cercopithifilaria</taxon>
    </lineage>
</organism>
<feature type="domain" description="Alpha/beta hydrolase fold-3" evidence="5">
    <location>
        <begin position="326"/>
        <end position="389"/>
    </location>
</feature>
<dbReference type="PIRSF" id="PIRSF037251">
    <property type="entry name" value="Arylacetamide_deacetylase"/>
    <property type="match status" value="1"/>
</dbReference>
<evidence type="ECO:0000256" key="4">
    <source>
        <dbReference type="SAM" id="Phobius"/>
    </source>
</evidence>
<sequence>MDFLINVIITLAATITFLIAFIIVFSTFYFPHPSDICDRRKLIFTDSLLRLSNEYLGEIIYILFGQRYRNILTRIIFAVPRLFYYFSSNSLIIRNEIIANIRVRVYYPRKRRSNAMILYLHGGGWTTLKPVDYDELILYFIKRLEMLIIAVDYRRSPEYHYPIPLDDCDAVYRKLVTIDYKRYGIDPTLIFVMGDSAGGNLAAVLAQRQLRANFQKPKSQILIYPAIHPFDFQSPSYQQHRKFFPGCAMLHPRMMAQWYSNYLGIPVTRKNIQKFLHNQHIRREGKQIHKLQLIIGHNLLPIGFVDKTDKKFEVESVDDNLCDMLAKYAYDPDLAPIMGKNLEGLSDAMIITAGYDILRDEGALYVRLLKSYNVSVCWKHYHRSYHGCLNMPFSKHKMEVLNDIIKFIDLQLNGKS</sequence>
<keyword evidence="4" id="KW-0812">Transmembrane</keyword>
<evidence type="ECO:0000259" key="5">
    <source>
        <dbReference type="Pfam" id="PF07859"/>
    </source>
</evidence>
<keyword evidence="4" id="KW-1133">Transmembrane helix</keyword>
<dbReference type="Gene3D" id="3.40.50.1820">
    <property type="entry name" value="alpha/beta hydrolase"/>
    <property type="match status" value="1"/>
</dbReference>
<dbReference type="OrthoDB" id="408631at2759"/>
<dbReference type="Pfam" id="PF07859">
    <property type="entry name" value="Abhydrolase_3"/>
    <property type="match status" value="2"/>
</dbReference>
<protein>
    <recommendedName>
        <fullName evidence="5">Alpha/beta hydrolase fold-3 domain-containing protein</fullName>
    </recommendedName>
</protein>
<evidence type="ECO:0000256" key="1">
    <source>
        <dbReference type="ARBA" id="ARBA00010515"/>
    </source>
</evidence>
<dbReference type="InterPro" id="IPR013094">
    <property type="entry name" value="AB_hydrolase_3"/>
</dbReference>
<feature type="transmembrane region" description="Helical" evidence="4">
    <location>
        <begin position="7"/>
        <end position="30"/>
    </location>
</feature>
<evidence type="ECO:0000256" key="3">
    <source>
        <dbReference type="PIRSR" id="PIRSR037251-1"/>
    </source>
</evidence>
<dbReference type="PANTHER" id="PTHR48081:SF8">
    <property type="entry name" value="ALPHA_BETA HYDROLASE FOLD-3 DOMAIN-CONTAINING PROTEIN-RELATED"/>
    <property type="match status" value="1"/>
</dbReference>
<dbReference type="GO" id="GO:0052689">
    <property type="term" value="F:carboxylic ester hydrolase activity"/>
    <property type="evidence" value="ECO:0007669"/>
    <property type="project" value="InterPro"/>
</dbReference>
<keyword evidence="2" id="KW-0378">Hydrolase</keyword>
<dbReference type="PANTHER" id="PTHR48081">
    <property type="entry name" value="AB HYDROLASE SUPERFAMILY PROTEIN C4A8.06C"/>
    <property type="match status" value="1"/>
</dbReference>
<dbReference type="SUPFAM" id="SSF53474">
    <property type="entry name" value="alpha/beta-Hydrolases"/>
    <property type="match status" value="1"/>
</dbReference>
<feature type="active site" evidence="3">
    <location>
        <position position="196"/>
    </location>
</feature>
<feature type="domain" description="Alpha/beta hydrolase fold-3" evidence="5">
    <location>
        <begin position="117"/>
        <end position="271"/>
    </location>
</feature>
<evidence type="ECO:0000313" key="7">
    <source>
        <dbReference type="Proteomes" id="UP000746747"/>
    </source>
</evidence>
<comment type="caution">
    <text evidence="6">The sequence shown here is derived from an EMBL/GenBank/DDBJ whole genome shotgun (WGS) entry which is preliminary data.</text>
</comment>
<feature type="active site" evidence="3">
    <location>
        <position position="356"/>
    </location>
</feature>
<feature type="active site" evidence="3">
    <location>
        <position position="386"/>
    </location>
</feature>
<dbReference type="GO" id="GO:0016020">
    <property type="term" value="C:membrane"/>
    <property type="evidence" value="ECO:0007669"/>
    <property type="project" value="InterPro"/>
</dbReference>
<dbReference type="Proteomes" id="UP000746747">
    <property type="component" value="Unassembled WGS sequence"/>
</dbReference>
<keyword evidence="7" id="KW-1185">Reference proteome</keyword>
<dbReference type="InterPro" id="IPR029058">
    <property type="entry name" value="AB_hydrolase_fold"/>
</dbReference>
<reference evidence="6" key="1">
    <citation type="submission" date="2021-09" db="EMBL/GenBank/DDBJ databases">
        <authorList>
            <consortium name="Pathogen Informatics"/>
        </authorList>
    </citation>
    <scope>NUCLEOTIDE SEQUENCE</scope>
</reference>
<accession>A0A8J2M4M7</accession>
<dbReference type="InterPro" id="IPR017157">
    <property type="entry name" value="Arylacetamide_deacetylase"/>
</dbReference>
<evidence type="ECO:0000313" key="6">
    <source>
        <dbReference type="EMBL" id="CAG9539375.1"/>
    </source>
</evidence>
<proteinExistence type="inferred from homology"/>
<name>A0A8J2M4M7_9BILA</name>
<dbReference type="EMBL" id="CAKAEH010001780">
    <property type="protein sequence ID" value="CAG9539375.1"/>
    <property type="molecule type" value="Genomic_DNA"/>
</dbReference>
<keyword evidence="4" id="KW-0472">Membrane</keyword>
<dbReference type="InterPro" id="IPR050300">
    <property type="entry name" value="GDXG_lipolytic_enzyme"/>
</dbReference>
<gene>
    <name evidence="6" type="ORF">CJOHNSTONI_LOCUS8981</name>
</gene>